<feature type="transmembrane region" description="Helical" evidence="2">
    <location>
        <begin position="145"/>
        <end position="167"/>
    </location>
</feature>
<name>A0ABW1IJI4_9BACL</name>
<accession>A0ABW1IJI4</accession>
<feature type="transmembrane region" description="Helical" evidence="2">
    <location>
        <begin position="109"/>
        <end position="133"/>
    </location>
</feature>
<keyword evidence="4" id="KW-1185">Reference proteome</keyword>
<dbReference type="Proteomes" id="UP001596250">
    <property type="component" value="Unassembled WGS sequence"/>
</dbReference>
<dbReference type="RefSeq" id="WP_379891817.1">
    <property type="nucleotide sequence ID" value="NZ_CBCSCT010000003.1"/>
</dbReference>
<keyword evidence="2" id="KW-0812">Transmembrane</keyword>
<evidence type="ECO:0000313" key="3">
    <source>
        <dbReference type="EMBL" id="MFC5985205.1"/>
    </source>
</evidence>
<gene>
    <name evidence="3" type="ORF">ACFPXP_01800</name>
</gene>
<feature type="transmembrane region" description="Helical" evidence="2">
    <location>
        <begin position="256"/>
        <end position="275"/>
    </location>
</feature>
<feature type="transmembrane region" description="Helical" evidence="2">
    <location>
        <begin position="84"/>
        <end position="103"/>
    </location>
</feature>
<protein>
    <submittedName>
        <fullName evidence="3">MFS transporter</fullName>
    </submittedName>
</protein>
<comment type="caution">
    <text evidence="3">The sequence shown here is derived from an EMBL/GenBank/DDBJ whole genome shotgun (WGS) entry which is preliminary data.</text>
</comment>
<dbReference type="PANTHER" id="PTHR23526">
    <property type="entry name" value="INTEGRAL MEMBRANE TRANSPORT PROTEIN-RELATED"/>
    <property type="match status" value="1"/>
</dbReference>
<feature type="transmembrane region" description="Helical" evidence="2">
    <location>
        <begin position="380"/>
        <end position="399"/>
    </location>
</feature>
<comment type="subcellular location">
    <subcellularLocation>
        <location evidence="1">Cell membrane</location>
        <topology evidence="1">Multi-pass membrane protein</topology>
    </subcellularLocation>
</comment>
<evidence type="ECO:0000256" key="2">
    <source>
        <dbReference type="SAM" id="Phobius"/>
    </source>
</evidence>
<organism evidence="3 4">
    <name type="scientific">Marinicrinis lubricantis</name>
    <dbReference type="NCBI Taxonomy" id="2086470"/>
    <lineage>
        <taxon>Bacteria</taxon>
        <taxon>Bacillati</taxon>
        <taxon>Bacillota</taxon>
        <taxon>Bacilli</taxon>
        <taxon>Bacillales</taxon>
        <taxon>Paenibacillaceae</taxon>
    </lineage>
</organism>
<dbReference type="EMBL" id="JBHSQV010000010">
    <property type="protein sequence ID" value="MFC5985205.1"/>
    <property type="molecule type" value="Genomic_DNA"/>
</dbReference>
<keyword evidence="2" id="KW-1133">Transmembrane helix</keyword>
<dbReference type="Pfam" id="PF07690">
    <property type="entry name" value="MFS_1"/>
    <property type="match status" value="1"/>
</dbReference>
<dbReference type="InterPro" id="IPR052528">
    <property type="entry name" value="Sugar_transport-like"/>
</dbReference>
<feature type="transmembrane region" description="Helical" evidence="2">
    <location>
        <begin position="287"/>
        <end position="312"/>
    </location>
</feature>
<feature type="transmembrane region" description="Helical" evidence="2">
    <location>
        <begin position="173"/>
        <end position="195"/>
    </location>
</feature>
<dbReference type="SUPFAM" id="SSF103473">
    <property type="entry name" value="MFS general substrate transporter"/>
    <property type="match status" value="1"/>
</dbReference>
<dbReference type="InterPro" id="IPR011701">
    <property type="entry name" value="MFS"/>
</dbReference>
<feature type="transmembrane region" description="Helical" evidence="2">
    <location>
        <begin position="221"/>
        <end position="244"/>
    </location>
</feature>
<sequence>MLLQRTKSRPAHIKLSQQAVTSLWIHCAFQFGSAMSMVFVNLYLWRLTEDLALNGAYTLISLLVAPLATIWIGKVAKQKDRLMAYRSGIFLTAIFYLGILIVQEQIVKYFIVFALLKGISTAFYWLGYFTLMYDVSNDENRHRYLGLNTIVTNLAMLGGPAAAGWIISRSSELSGYVTVFLLSFVMYALATLGSFKMTKAEDHHRKYYLNYLPMMLRKNTYFLKTLLGWLIVGLPQGILLYLPQIILFQVFPDESFVGYMNVCFMAISVVVSYVLSRTASVAKTGLYLWIAGAGLLVSSSVLLWQVALWSVITFMCIQSLFKPVQANAYTAHYYRWIGMLPLKRHFRIESIVLRESVINAGRAIGVIVFMVCSTDLDTPLLPWILFAVMLAQLLVPWLVQHEPIEEEDSK</sequence>
<evidence type="ECO:0000313" key="4">
    <source>
        <dbReference type="Proteomes" id="UP001596250"/>
    </source>
</evidence>
<dbReference type="InterPro" id="IPR036259">
    <property type="entry name" value="MFS_trans_sf"/>
</dbReference>
<feature type="transmembrane region" description="Helical" evidence="2">
    <location>
        <begin position="21"/>
        <end position="45"/>
    </location>
</feature>
<keyword evidence="2" id="KW-0472">Membrane</keyword>
<evidence type="ECO:0000256" key="1">
    <source>
        <dbReference type="ARBA" id="ARBA00004651"/>
    </source>
</evidence>
<proteinExistence type="predicted"/>
<dbReference type="Gene3D" id="1.20.1250.20">
    <property type="entry name" value="MFS general substrate transporter like domains"/>
    <property type="match status" value="1"/>
</dbReference>
<reference evidence="4" key="1">
    <citation type="journal article" date="2019" name="Int. J. Syst. Evol. Microbiol.">
        <title>The Global Catalogue of Microorganisms (GCM) 10K type strain sequencing project: providing services to taxonomists for standard genome sequencing and annotation.</title>
        <authorList>
            <consortium name="The Broad Institute Genomics Platform"/>
            <consortium name="The Broad Institute Genome Sequencing Center for Infectious Disease"/>
            <person name="Wu L."/>
            <person name="Ma J."/>
        </authorList>
    </citation>
    <scope>NUCLEOTIDE SEQUENCE [LARGE SCALE GENOMIC DNA]</scope>
    <source>
        <strain evidence="4">CCM 8749</strain>
    </source>
</reference>
<feature type="transmembrane region" description="Helical" evidence="2">
    <location>
        <begin position="51"/>
        <end position="72"/>
    </location>
</feature>
<dbReference type="PANTHER" id="PTHR23526:SF2">
    <property type="entry name" value="MAJOR FACILITATOR SUPERFAMILY (MFS) PROFILE DOMAIN-CONTAINING PROTEIN"/>
    <property type="match status" value="1"/>
</dbReference>